<organism evidence="1 2">
    <name type="scientific">Paractinoplanes tereljensis</name>
    <dbReference type="NCBI Taxonomy" id="571912"/>
    <lineage>
        <taxon>Bacteria</taxon>
        <taxon>Bacillati</taxon>
        <taxon>Actinomycetota</taxon>
        <taxon>Actinomycetes</taxon>
        <taxon>Micromonosporales</taxon>
        <taxon>Micromonosporaceae</taxon>
        <taxon>Paractinoplanes</taxon>
    </lineage>
</organism>
<proteinExistence type="predicted"/>
<sequence length="80" mass="9234">MEKHCVASVRFALLRWGVVMDRIELMQMLLGHPEADLRVDLGDLLLDVRDVRYRPDREAIVLLLYPEDVRDVLTAGRDAC</sequence>
<dbReference type="EMBL" id="BOMY01000013">
    <property type="protein sequence ID" value="GIF19289.1"/>
    <property type="molecule type" value="Genomic_DNA"/>
</dbReference>
<evidence type="ECO:0000313" key="2">
    <source>
        <dbReference type="Proteomes" id="UP000623608"/>
    </source>
</evidence>
<gene>
    <name evidence="1" type="ORF">Ate02nite_20190</name>
</gene>
<evidence type="ECO:0000313" key="1">
    <source>
        <dbReference type="EMBL" id="GIF19289.1"/>
    </source>
</evidence>
<keyword evidence="2" id="KW-1185">Reference proteome</keyword>
<dbReference type="Proteomes" id="UP000623608">
    <property type="component" value="Unassembled WGS sequence"/>
</dbReference>
<reference evidence="1" key="1">
    <citation type="submission" date="2021-01" db="EMBL/GenBank/DDBJ databases">
        <title>Whole genome shotgun sequence of Actinoplanes tereljensis NBRC 105297.</title>
        <authorList>
            <person name="Komaki H."/>
            <person name="Tamura T."/>
        </authorList>
    </citation>
    <scope>NUCLEOTIDE SEQUENCE</scope>
    <source>
        <strain evidence="1">NBRC 105297</strain>
    </source>
</reference>
<protein>
    <submittedName>
        <fullName evidence="1">Uncharacterized protein</fullName>
    </submittedName>
</protein>
<accession>A0A919NJP0</accession>
<comment type="caution">
    <text evidence="1">The sequence shown here is derived from an EMBL/GenBank/DDBJ whole genome shotgun (WGS) entry which is preliminary data.</text>
</comment>
<dbReference type="AlphaFoldDB" id="A0A919NJP0"/>
<name>A0A919NJP0_9ACTN</name>